<dbReference type="AlphaFoldDB" id="A0AAD2CMS6"/>
<name>A0AAD2CMS6_9STRA</name>
<evidence type="ECO:0000313" key="2">
    <source>
        <dbReference type="EMBL" id="CAJ1940028.1"/>
    </source>
</evidence>
<gene>
    <name evidence="2" type="ORF">CYCCA115_LOCUS6835</name>
</gene>
<dbReference type="InterPro" id="IPR036865">
    <property type="entry name" value="CRAL-TRIO_dom_sf"/>
</dbReference>
<evidence type="ECO:0000313" key="3">
    <source>
        <dbReference type="Proteomes" id="UP001295423"/>
    </source>
</evidence>
<comment type="caution">
    <text evidence="2">The sequence shown here is derived from an EMBL/GenBank/DDBJ whole genome shotgun (WGS) entry which is preliminary data.</text>
</comment>
<protein>
    <recommendedName>
        <fullName evidence="1">DUF6824 domain-containing protein</fullName>
    </recommendedName>
</protein>
<dbReference type="EMBL" id="CAKOGP040000890">
    <property type="protein sequence ID" value="CAJ1940028.1"/>
    <property type="molecule type" value="Genomic_DNA"/>
</dbReference>
<dbReference type="Pfam" id="PF20710">
    <property type="entry name" value="DUF6824"/>
    <property type="match status" value="1"/>
</dbReference>
<proteinExistence type="predicted"/>
<dbReference type="Gene3D" id="1.20.5.1200">
    <property type="entry name" value="Alpha-tocopherol transfer"/>
    <property type="match status" value="1"/>
</dbReference>
<accession>A0AAD2CMS6</accession>
<dbReference type="Proteomes" id="UP001295423">
    <property type="component" value="Unassembled WGS sequence"/>
</dbReference>
<feature type="domain" description="DUF6824" evidence="1">
    <location>
        <begin position="347"/>
        <end position="428"/>
    </location>
</feature>
<keyword evidence="3" id="KW-1185">Reference proteome</keyword>
<dbReference type="InterPro" id="IPR049227">
    <property type="entry name" value="DUF6824"/>
</dbReference>
<sequence>MESIHKDSHDITPLDVLEDTAKIVSENEPNIATNIDDVDSMIATQMMELSMKDREKVYMDVHGVRQGPTETEEAIEKGLDLMHREIDKLKDKRAYDLALSMNSTYVENRSFRLAFLRADSFDARKAALRIIRFFQLKLDLFGEDKLVLDIVQDDLDGEAMQDLYCGRKQALDAQDRTGRWINLAVVGTRVSARAVLQRSFYNNMQNIRKHGAQENGFIGIVYGLGDQSAETSLQYPWNLATMIQALPVRVEAIHFCHDSVIYRVLFAVIKTALSPFVKMRSKTHYGTHDEVMSSLAGFGILPGTIPVTKGGEISNLQAFRERLMEMRAEERCQQPRRQKVHVPFKVDVLFGKGTPFQTHPGNIQLRSLVTARYKIYQKAKKRGQKRQIAQEIVETIHQNAGLFLRPDGDLWVCVDNDGAIQKVSALFRTIRVKRGDT</sequence>
<evidence type="ECO:0000259" key="1">
    <source>
        <dbReference type="Pfam" id="PF20710"/>
    </source>
</evidence>
<reference evidence="2" key="1">
    <citation type="submission" date="2023-08" db="EMBL/GenBank/DDBJ databases">
        <authorList>
            <person name="Audoor S."/>
            <person name="Bilcke G."/>
        </authorList>
    </citation>
    <scope>NUCLEOTIDE SEQUENCE</scope>
</reference>
<dbReference type="Gene3D" id="3.40.525.10">
    <property type="entry name" value="CRAL-TRIO lipid binding domain"/>
    <property type="match status" value="1"/>
</dbReference>
<organism evidence="2 3">
    <name type="scientific">Cylindrotheca closterium</name>
    <dbReference type="NCBI Taxonomy" id="2856"/>
    <lineage>
        <taxon>Eukaryota</taxon>
        <taxon>Sar</taxon>
        <taxon>Stramenopiles</taxon>
        <taxon>Ochrophyta</taxon>
        <taxon>Bacillariophyta</taxon>
        <taxon>Bacillariophyceae</taxon>
        <taxon>Bacillariophycidae</taxon>
        <taxon>Bacillariales</taxon>
        <taxon>Bacillariaceae</taxon>
        <taxon>Cylindrotheca</taxon>
    </lineage>
</organism>
<dbReference type="SUPFAM" id="SSF52087">
    <property type="entry name" value="CRAL/TRIO domain"/>
    <property type="match status" value="1"/>
</dbReference>